<sequence>MFCFFFFFFCFSFPIHHCANSAQLIPGRKNDINTESLSHLFHAVGEGMKIRNARVRQTFIYARSVITVPF</sequence>
<accession>A0A6M2DBR9</accession>
<evidence type="ECO:0000313" key="2">
    <source>
        <dbReference type="EMBL" id="NOV43539.1"/>
    </source>
</evidence>
<proteinExistence type="predicted"/>
<dbReference type="AlphaFoldDB" id="A0A6M2DBR9"/>
<name>A0A6M2DBR9_RHIMP</name>
<reference evidence="2" key="1">
    <citation type="submission" date="2019-09" db="EMBL/GenBank/DDBJ databases">
        <title>Organ-specific transcriptomic study of the physiology of the cattle tick, Rhipicephalus microplus.</title>
        <authorList>
            <person name="Tirloni L."/>
            <person name="Braz G."/>
            <person name="Gandara A.C.P."/>
            <person name="Sabadin G.A."/>
            <person name="da Silva R.M."/>
            <person name="Guizzo M.G."/>
            <person name="Machado J.A."/>
            <person name="Costa E.P."/>
            <person name="Gomes H.F."/>
            <person name="Moraes J."/>
            <person name="Mota M.B.S."/>
            <person name="Mesquita R.D."/>
            <person name="Alvarenga P.H."/>
            <person name="Alves F."/>
            <person name="Seixas A."/>
            <person name="da Fonseca R.N."/>
            <person name="Fogaca A."/>
            <person name="Logullo C."/>
            <person name="Tanaka A."/>
            <person name="Daffre S."/>
            <person name="Termignoni C."/>
            <person name="Vaz I.S.Jr."/>
            <person name="Oliveira P.L."/>
            <person name="Ribeiro J.M."/>
        </authorList>
    </citation>
    <scope>NUCLEOTIDE SEQUENCE</scope>
    <source>
        <strain evidence="2">Porto Alegre</strain>
    </source>
</reference>
<organism evidence="2">
    <name type="scientific">Rhipicephalus microplus</name>
    <name type="common">Cattle tick</name>
    <name type="synonym">Boophilus microplus</name>
    <dbReference type="NCBI Taxonomy" id="6941"/>
    <lineage>
        <taxon>Eukaryota</taxon>
        <taxon>Metazoa</taxon>
        <taxon>Ecdysozoa</taxon>
        <taxon>Arthropoda</taxon>
        <taxon>Chelicerata</taxon>
        <taxon>Arachnida</taxon>
        <taxon>Acari</taxon>
        <taxon>Parasitiformes</taxon>
        <taxon>Ixodida</taxon>
        <taxon>Ixodoidea</taxon>
        <taxon>Ixodidae</taxon>
        <taxon>Rhipicephalinae</taxon>
        <taxon>Rhipicephalus</taxon>
        <taxon>Boophilus</taxon>
    </lineage>
</organism>
<feature type="signal peptide" evidence="1">
    <location>
        <begin position="1"/>
        <end position="18"/>
    </location>
</feature>
<evidence type="ECO:0000256" key="1">
    <source>
        <dbReference type="SAM" id="SignalP"/>
    </source>
</evidence>
<feature type="chain" id="PRO_5026959626" evidence="1">
    <location>
        <begin position="19"/>
        <end position="70"/>
    </location>
</feature>
<keyword evidence="1" id="KW-0732">Signal</keyword>
<protein>
    <submittedName>
        <fullName evidence="2">Putative secreted protein</fullName>
    </submittedName>
</protein>
<dbReference type="EMBL" id="GHWJ01010802">
    <property type="protein sequence ID" value="NOV43539.1"/>
    <property type="molecule type" value="Transcribed_RNA"/>
</dbReference>